<dbReference type="InterPro" id="IPR018170">
    <property type="entry name" value="Aldo/ket_reductase_CS"/>
</dbReference>
<dbReference type="GO" id="GO:1990002">
    <property type="term" value="F:methylglyoxal reductase (NADPH) (acetol producing) activity"/>
    <property type="evidence" value="ECO:0007669"/>
    <property type="project" value="RHEA"/>
</dbReference>
<dbReference type="PANTHER" id="PTHR11732">
    <property type="entry name" value="ALDO/KETO REDUCTASE"/>
    <property type="match status" value="1"/>
</dbReference>
<dbReference type="EC" id="1.-.-.-" evidence="3"/>
<sequence>MEFSVLSNNLKMPMMGFGVFQVTDKNVCKQSVLNAIRTGYRLIDTAAVYGNEDAVGEAVREAISEGLCTRDELFITSKLWVQDMLNQDTAAAGIEASLKKIGTRVLRPLFIAPGYARLFQCVACTRRCL</sequence>
<evidence type="ECO:0000313" key="4">
    <source>
        <dbReference type="Proteomes" id="UP000254079"/>
    </source>
</evidence>
<dbReference type="Pfam" id="PF00248">
    <property type="entry name" value="Aldo_ket_red"/>
    <property type="match status" value="1"/>
</dbReference>
<evidence type="ECO:0000256" key="1">
    <source>
        <dbReference type="ARBA" id="ARBA00049445"/>
    </source>
</evidence>
<evidence type="ECO:0000313" key="3">
    <source>
        <dbReference type="EMBL" id="STI83818.1"/>
    </source>
</evidence>
<dbReference type="InterPro" id="IPR036812">
    <property type="entry name" value="NAD(P)_OxRdtase_dom_sf"/>
</dbReference>
<accession>A0A376U402</accession>
<keyword evidence="3" id="KW-0560">Oxidoreductase</keyword>
<reference evidence="3 4" key="1">
    <citation type="submission" date="2018-06" db="EMBL/GenBank/DDBJ databases">
        <authorList>
            <consortium name="Pathogen Informatics"/>
            <person name="Doyle S."/>
        </authorList>
    </citation>
    <scope>NUCLEOTIDE SEQUENCE [LARGE SCALE GENOMIC DNA]</scope>
    <source>
        <strain evidence="3 4">NCTC8622</strain>
    </source>
</reference>
<evidence type="ECO:0000259" key="2">
    <source>
        <dbReference type="Pfam" id="PF00248"/>
    </source>
</evidence>
<dbReference type="InterPro" id="IPR023210">
    <property type="entry name" value="NADP_OxRdtase_dom"/>
</dbReference>
<feature type="domain" description="NADP-dependent oxidoreductase" evidence="2">
    <location>
        <begin position="16"/>
        <end position="104"/>
    </location>
</feature>
<gene>
    <name evidence="3" type="primary">ytbE_1</name>
    <name evidence="3" type="ORF">NCTC8622_02859</name>
</gene>
<dbReference type="EMBL" id="UGCP01000002">
    <property type="protein sequence ID" value="STI83818.1"/>
    <property type="molecule type" value="Genomic_DNA"/>
</dbReference>
<proteinExistence type="predicted"/>
<comment type="catalytic activity">
    <reaction evidence="1">
        <text>hydroxyacetone + NADP(+) = methylglyoxal + NADPH + H(+)</text>
        <dbReference type="Rhea" id="RHEA:27986"/>
        <dbReference type="ChEBI" id="CHEBI:15378"/>
        <dbReference type="ChEBI" id="CHEBI:17158"/>
        <dbReference type="ChEBI" id="CHEBI:27957"/>
        <dbReference type="ChEBI" id="CHEBI:57783"/>
        <dbReference type="ChEBI" id="CHEBI:58349"/>
    </reaction>
</comment>
<name>A0A376U402_ECOLX</name>
<dbReference type="SUPFAM" id="SSF51430">
    <property type="entry name" value="NAD(P)-linked oxidoreductase"/>
    <property type="match status" value="1"/>
</dbReference>
<organism evidence="3 4">
    <name type="scientific">Escherichia coli</name>
    <dbReference type="NCBI Taxonomy" id="562"/>
    <lineage>
        <taxon>Bacteria</taxon>
        <taxon>Pseudomonadati</taxon>
        <taxon>Pseudomonadota</taxon>
        <taxon>Gammaproteobacteria</taxon>
        <taxon>Enterobacterales</taxon>
        <taxon>Enterobacteriaceae</taxon>
        <taxon>Escherichia</taxon>
    </lineage>
</organism>
<dbReference type="Proteomes" id="UP000254079">
    <property type="component" value="Unassembled WGS sequence"/>
</dbReference>
<dbReference type="InterPro" id="IPR020471">
    <property type="entry name" value="AKR"/>
</dbReference>
<dbReference type="PROSITE" id="PS00798">
    <property type="entry name" value="ALDOKETO_REDUCTASE_1"/>
    <property type="match status" value="1"/>
</dbReference>
<dbReference type="AlphaFoldDB" id="A0A376U402"/>
<protein>
    <submittedName>
        <fullName evidence="3">Putative aldo/keto reductase</fullName>
        <ecNumber evidence="3">1.-.-.-</ecNumber>
    </submittedName>
</protein>
<dbReference type="Gene3D" id="3.20.20.100">
    <property type="entry name" value="NADP-dependent oxidoreductase domain"/>
    <property type="match status" value="1"/>
</dbReference>